<dbReference type="RefSeq" id="WP_121275014.1">
    <property type="nucleotide sequence ID" value="NZ_RBZV01000001.1"/>
</dbReference>
<dbReference type="InterPro" id="IPR005565">
    <property type="entry name" value="Hemolysn_activator_HlyB_C"/>
</dbReference>
<dbReference type="GO" id="GO:0008320">
    <property type="term" value="F:protein transmembrane transporter activity"/>
    <property type="evidence" value="ECO:0007669"/>
    <property type="project" value="TreeGrafter"/>
</dbReference>
<dbReference type="InterPro" id="IPR027282">
    <property type="entry name" value="TPS"/>
</dbReference>
<dbReference type="EMBL" id="RBZV01000001">
    <property type="protein sequence ID" value="RKP52275.1"/>
    <property type="molecule type" value="Genomic_DNA"/>
</dbReference>
<feature type="signal peptide" evidence="2">
    <location>
        <begin position="1"/>
        <end position="24"/>
    </location>
</feature>
<gene>
    <name evidence="5" type="ORF">D7S89_01705</name>
</gene>
<feature type="domain" description="Haemolysin activator HlyB C-terminal" evidence="3">
    <location>
        <begin position="208"/>
        <end position="515"/>
    </location>
</feature>
<evidence type="ECO:0000256" key="2">
    <source>
        <dbReference type="SAM" id="SignalP"/>
    </source>
</evidence>
<feature type="region of interest" description="Disordered" evidence="1">
    <location>
        <begin position="26"/>
        <end position="67"/>
    </location>
</feature>
<accession>A0A494XNN0</accession>
<evidence type="ECO:0000313" key="5">
    <source>
        <dbReference type="EMBL" id="RKP52275.1"/>
    </source>
</evidence>
<dbReference type="GO" id="GO:0098046">
    <property type="term" value="C:type V protein secretion system complex"/>
    <property type="evidence" value="ECO:0007669"/>
    <property type="project" value="TreeGrafter"/>
</dbReference>
<dbReference type="Gene3D" id="2.40.160.50">
    <property type="entry name" value="membrane protein fhac: a member of the omp85/tpsb transporter family"/>
    <property type="match status" value="1"/>
</dbReference>
<protein>
    <submittedName>
        <fullName evidence="5">ShlB/FhaC/HecB family hemolysin secretion/activation protein</fullName>
    </submittedName>
</protein>
<feature type="chain" id="PRO_5019841796" evidence="2">
    <location>
        <begin position="25"/>
        <end position="554"/>
    </location>
</feature>
<evidence type="ECO:0000256" key="1">
    <source>
        <dbReference type="SAM" id="MobiDB-lite"/>
    </source>
</evidence>
<feature type="compositionally biased region" description="Basic and acidic residues" evidence="1">
    <location>
        <begin position="42"/>
        <end position="58"/>
    </location>
</feature>
<dbReference type="InterPro" id="IPR035251">
    <property type="entry name" value="ShlB_POTRA"/>
</dbReference>
<evidence type="ECO:0000259" key="4">
    <source>
        <dbReference type="Pfam" id="PF17287"/>
    </source>
</evidence>
<dbReference type="Pfam" id="PF17287">
    <property type="entry name" value="POTRA_3"/>
    <property type="match status" value="1"/>
</dbReference>
<evidence type="ECO:0000259" key="3">
    <source>
        <dbReference type="Pfam" id="PF03865"/>
    </source>
</evidence>
<sequence length="554" mass="60312">MTMNSMRLIGTGVLLGAALRSAHAAPPLPEIDQTPRQQWQDMQDRWRTQQQESRRKSLQESSPAVAEPMLAPEQGTACLPWQTMRVQGLDLLSEARRNAVLAAVPSGCITARGLGELSRLITDMFLQEGYFRIDLDPSQADRQLTWTVRPAKVTAIRNSTALSSGNLFPGLIGKPVNVHDLDEGLEQANRLGGHHVTMDVYPDEQGNVAIALTDEAQGAVHGSIGWNDFGQDSTGRAQVDAQLSVDNLVGLADNLGVNAASTIHTDSSHYSRNAGFFYSIPYGYWTFSALGGASVYRTQTQLIYNTVRQDGDSWFAGLRAEYVFSRDAAHISSIYGQLTRAAVKSRFMGTTLDIQSPSLATFSIGLNHTALLGGNALGANVEYKQGLHWLGADKDGPESDLPAAQFKKLAASFSWSHAYRLGAHTVRFDHVLVGQYSADSLPSLEQIGVTDRSAVRGFRDLYLTGDYGYYLRQTVTSPWPVGNSVFSPYLGIDAGRTRQHGGQWQSAVSGSVGITFDRKPWSANIALSRGKAFAQGIGSDAWDTECMAQVRAFF</sequence>
<dbReference type="Proteomes" id="UP000280434">
    <property type="component" value="Unassembled WGS sequence"/>
</dbReference>
<dbReference type="AlphaFoldDB" id="A0A494XNN0"/>
<dbReference type="PANTHER" id="PTHR34597">
    <property type="entry name" value="SLR1661 PROTEIN"/>
    <property type="match status" value="1"/>
</dbReference>
<dbReference type="GO" id="GO:0046819">
    <property type="term" value="P:protein secretion by the type V secretion system"/>
    <property type="evidence" value="ECO:0007669"/>
    <property type="project" value="TreeGrafter"/>
</dbReference>
<dbReference type="OrthoDB" id="290122at2"/>
<keyword evidence="6" id="KW-1185">Reference proteome</keyword>
<organism evidence="5 6">
    <name type="scientific">Trinickia fusca</name>
    <dbReference type="NCBI Taxonomy" id="2419777"/>
    <lineage>
        <taxon>Bacteria</taxon>
        <taxon>Pseudomonadati</taxon>
        <taxon>Pseudomonadota</taxon>
        <taxon>Betaproteobacteria</taxon>
        <taxon>Burkholderiales</taxon>
        <taxon>Burkholderiaceae</taxon>
        <taxon>Trinickia</taxon>
    </lineage>
</organism>
<comment type="caution">
    <text evidence="5">The sequence shown here is derived from an EMBL/GenBank/DDBJ whole genome shotgun (WGS) entry which is preliminary data.</text>
</comment>
<dbReference type="Pfam" id="PF03865">
    <property type="entry name" value="ShlB"/>
    <property type="match status" value="1"/>
</dbReference>
<dbReference type="PANTHER" id="PTHR34597:SF3">
    <property type="entry name" value="OUTER MEMBRANE TRANSPORTER CDIB"/>
    <property type="match status" value="1"/>
</dbReference>
<dbReference type="InterPro" id="IPR051544">
    <property type="entry name" value="TPS_OM_transporter"/>
</dbReference>
<proteinExistence type="predicted"/>
<feature type="domain" description="ShlB POTRA" evidence="4">
    <location>
        <begin position="155"/>
        <end position="202"/>
    </location>
</feature>
<reference evidence="5 6" key="1">
    <citation type="submission" date="2018-10" db="EMBL/GenBank/DDBJ databases">
        <title>Paraburkholderia sp. 7MK8-2, isolated from soil.</title>
        <authorList>
            <person name="Gao Z.-H."/>
            <person name="Qiu L.-H."/>
        </authorList>
    </citation>
    <scope>NUCLEOTIDE SEQUENCE [LARGE SCALE GENOMIC DNA]</scope>
    <source>
        <strain evidence="5 6">7MK8-2</strain>
    </source>
</reference>
<keyword evidence="2" id="KW-0732">Signal</keyword>
<dbReference type="PIRSF" id="PIRSF029745">
    <property type="entry name" value="FhaC"/>
    <property type="match status" value="1"/>
</dbReference>
<evidence type="ECO:0000313" key="6">
    <source>
        <dbReference type="Proteomes" id="UP000280434"/>
    </source>
</evidence>
<name>A0A494XNN0_9BURK</name>